<proteinExistence type="inferred from homology"/>
<keyword evidence="6 13" id="KW-0812">Transmembrane</keyword>
<evidence type="ECO:0000256" key="11">
    <source>
        <dbReference type="ARBA" id="ARBA00033245"/>
    </source>
</evidence>
<dbReference type="PRINTS" id="PR01900">
    <property type="entry name" value="YIDCPROTEIN"/>
</dbReference>
<dbReference type="InterPro" id="IPR047196">
    <property type="entry name" value="YidC_ALB_C"/>
</dbReference>
<dbReference type="InterPro" id="IPR019998">
    <property type="entry name" value="Membr_insert_YidC"/>
</dbReference>
<keyword evidence="8 13" id="KW-1133">Transmembrane helix</keyword>
<dbReference type="NCBIfam" id="TIGR03593">
    <property type="entry name" value="yidC_nterm"/>
    <property type="match status" value="1"/>
</dbReference>
<evidence type="ECO:0000256" key="14">
    <source>
        <dbReference type="SAM" id="MobiDB-lite"/>
    </source>
</evidence>
<dbReference type="PRINTS" id="PR00701">
    <property type="entry name" value="60KDINNERMP"/>
</dbReference>
<gene>
    <name evidence="13 17" type="primary">yidC</name>
    <name evidence="17" type="ORF">EHSB41UT_02187</name>
</gene>
<keyword evidence="10 13" id="KW-0143">Chaperone</keyword>
<dbReference type="GO" id="GO:0005886">
    <property type="term" value="C:plasma membrane"/>
    <property type="evidence" value="ECO:0007669"/>
    <property type="project" value="UniProtKB-SubCell"/>
</dbReference>
<dbReference type="Pfam" id="PF02096">
    <property type="entry name" value="60KD_IMP"/>
    <property type="match status" value="1"/>
</dbReference>
<keyword evidence="9 13" id="KW-0472">Membrane</keyword>
<feature type="domain" description="Membrane insertase YidC/Oxa/ALB C-terminal" evidence="15">
    <location>
        <begin position="363"/>
        <end position="541"/>
    </location>
</feature>
<evidence type="ECO:0000256" key="6">
    <source>
        <dbReference type="ARBA" id="ARBA00022692"/>
    </source>
</evidence>
<dbReference type="Proteomes" id="UP000196573">
    <property type="component" value="Unassembled WGS sequence"/>
</dbReference>
<dbReference type="InterPro" id="IPR001708">
    <property type="entry name" value="YidC/ALB3/OXA1/COX18"/>
</dbReference>
<dbReference type="InterPro" id="IPR028053">
    <property type="entry name" value="Membr_insert_YidC_N"/>
</dbReference>
<evidence type="ECO:0000256" key="2">
    <source>
        <dbReference type="ARBA" id="ARBA00010527"/>
    </source>
</evidence>
<dbReference type="NCBIfam" id="NF002352">
    <property type="entry name" value="PRK01318.1-3"/>
    <property type="match status" value="1"/>
</dbReference>
<feature type="compositionally biased region" description="Polar residues" evidence="14">
    <location>
        <begin position="32"/>
        <end position="42"/>
    </location>
</feature>
<evidence type="ECO:0000256" key="12">
    <source>
        <dbReference type="ARBA" id="ARBA00033342"/>
    </source>
</evidence>
<evidence type="ECO:0000313" key="17">
    <source>
        <dbReference type="EMBL" id="SMA46520.1"/>
    </source>
</evidence>
<evidence type="ECO:0000313" key="18">
    <source>
        <dbReference type="Proteomes" id="UP000196573"/>
    </source>
</evidence>
<evidence type="ECO:0000256" key="5">
    <source>
        <dbReference type="ARBA" id="ARBA00022475"/>
    </source>
</evidence>
<feature type="transmembrane region" description="Helical" evidence="13">
    <location>
        <begin position="426"/>
        <end position="449"/>
    </location>
</feature>
<evidence type="ECO:0000256" key="8">
    <source>
        <dbReference type="ARBA" id="ARBA00022989"/>
    </source>
</evidence>
<evidence type="ECO:0000256" key="4">
    <source>
        <dbReference type="ARBA" id="ARBA00022448"/>
    </source>
</evidence>
<dbReference type="GO" id="GO:0015031">
    <property type="term" value="P:protein transport"/>
    <property type="evidence" value="ECO:0007669"/>
    <property type="project" value="UniProtKB-KW"/>
</dbReference>
<dbReference type="PANTHER" id="PTHR12428:SF65">
    <property type="entry name" value="CYTOCHROME C OXIDASE ASSEMBLY PROTEIN COX18, MITOCHONDRIAL"/>
    <property type="match status" value="1"/>
</dbReference>
<dbReference type="GO" id="GO:0032977">
    <property type="term" value="F:membrane insertase activity"/>
    <property type="evidence" value="ECO:0007669"/>
    <property type="project" value="InterPro"/>
</dbReference>
<organism evidence="17 18">
    <name type="scientific">Parendozoicomonas haliclonae</name>
    <dbReference type="NCBI Taxonomy" id="1960125"/>
    <lineage>
        <taxon>Bacteria</taxon>
        <taxon>Pseudomonadati</taxon>
        <taxon>Pseudomonadota</taxon>
        <taxon>Gammaproteobacteria</taxon>
        <taxon>Oceanospirillales</taxon>
        <taxon>Endozoicomonadaceae</taxon>
        <taxon>Parendozoicomonas</taxon>
    </lineage>
</organism>
<dbReference type="CDD" id="cd20070">
    <property type="entry name" value="5TM_YidC_Alb3"/>
    <property type="match status" value="1"/>
</dbReference>
<feature type="transmembrane region" description="Helical" evidence="13">
    <location>
        <begin position="366"/>
        <end position="386"/>
    </location>
</feature>
<dbReference type="AlphaFoldDB" id="A0A1X7AK20"/>
<dbReference type="EMBL" id="FWPT01000004">
    <property type="protein sequence ID" value="SMA46520.1"/>
    <property type="molecule type" value="Genomic_DNA"/>
</dbReference>
<feature type="transmembrane region" description="Helical" evidence="13">
    <location>
        <begin position="6"/>
        <end position="23"/>
    </location>
</feature>
<dbReference type="Pfam" id="PF14849">
    <property type="entry name" value="YidC_periplas"/>
    <property type="match status" value="1"/>
</dbReference>
<evidence type="ECO:0000256" key="3">
    <source>
        <dbReference type="ARBA" id="ARBA00015325"/>
    </source>
</evidence>
<evidence type="ECO:0000256" key="1">
    <source>
        <dbReference type="ARBA" id="ARBA00004429"/>
    </source>
</evidence>
<keyword evidence="18" id="KW-1185">Reference proteome</keyword>
<dbReference type="GO" id="GO:0051205">
    <property type="term" value="P:protein insertion into membrane"/>
    <property type="evidence" value="ECO:0007669"/>
    <property type="project" value="TreeGrafter"/>
</dbReference>
<dbReference type="InterPro" id="IPR028055">
    <property type="entry name" value="YidC/Oxa/ALB_C"/>
</dbReference>
<feature type="region of interest" description="Disordered" evidence="14">
    <location>
        <begin position="32"/>
        <end position="57"/>
    </location>
</feature>
<dbReference type="CDD" id="cd19961">
    <property type="entry name" value="EcYidC-like_peri"/>
    <property type="match status" value="1"/>
</dbReference>
<dbReference type="Gene3D" id="2.70.98.90">
    <property type="match status" value="1"/>
</dbReference>
<dbReference type="InterPro" id="IPR038221">
    <property type="entry name" value="YidC_periplasmic_sf"/>
</dbReference>
<keyword evidence="7 13" id="KW-0653">Protein transport</keyword>
<evidence type="ECO:0000259" key="15">
    <source>
        <dbReference type="Pfam" id="PF02096"/>
    </source>
</evidence>
<sequence length="547" mass="61294">MDLQRTLLIAGLVVVGYLMVLQWNQDYNQPQPVTQSAQQLPASNAPEAPVAQSASDVPTLPGTNVSTPKAASQAQLITVTTDTLILTIDTRGGDIVRAELPKFTRTKGETTPFVLLENSTNRMFISQSGLTGQDGPDRLGKPVFTAAQAQYTLGDKDELVVDLNLKSENGVDITKRFTFKRDVYQVSVDYIIHNGSDADWRGNFYAQFKRDNTEDPSKETSNASGMNTYLGAAVRTSDKLYEKLPFDEFSDEPFRESIEGGYAAIVQHYFVSAWIPKQDQKNTYQTRVFDGDNIISVVEPTVTVAPDQTATVGGILYLGPKNQDRLSQLAQGLDLTIDYGMLWWFAKPLFMLLSFLHGLIGNWGWSIIALTLIVKAIFFPLSAASYRSMAKMRKLTPKMQALKEKYGDDRQGLSQAMMKLYKDEKANPMGGCLPILVQMPVFIALYWVLLESVELRHAPWILWIQDLSQMDPYFILPLIMGASMFAQQLLSPAPPDPMQAKVMKLMPVIFTVFFLWFPAGLVLYWVTNNLLSITQQWYITRKIEAEG</sequence>
<evidence type="ECO:0000259" key="16">
    <source>
        <dbReference type="Pfam" id="PF14849"/>
    </source>
</evidence>
<evidence type="ECO:0000256" key="7">
    <source>
        <dbReference type="ARBA" id="ARBA00022927"/>
    </source>
</evidence>
<dbReference type="OrthoDB" id="9780552at2"/>
<dbReference type="NCBIfam" id="TIGR03592">
    <property type="entry name" value="yidC_oxa1_cterm"/>
    <property type="match status" value="1"/>
</dbReference>
<reference evidence="17 18" key="1">
    <citation type="submission" date="2017-03" db="EMBL/GenBank/DDBJ databases">
        <authorList>
            <person name="Afonso C.L."/>
            <person name="Miller P.J."/>
            <person name="Scott M.A."/>
            <person name="Spackman E."/>
            <person name="Goraichik I."/>
            <person name="Dimitrov K.M."/>
            <person name="Suarez D.L."/>
            <person name="Swayne D.E."/>
        </authorList>
    </citation>
    <scope>NUCLEOTIDE SEQUENCE [LARGE SCALE GENOMIC DNA]</scope>
    <source>
        <strain evidence="17">SB41UT1</strain>
    </source>
</reference>
<comment type="function">
    <text evidence="13">Required for the insertion and/or proper folding and/or complex formation of integral membrane proteins into the membrane. Involved in integration of membrane proteins that insert both dependently and independently of the Sec translocase complex, as well as at least some lipoproteins. Aids folding of multispanning membrane proteins.</text>
</comment>
<feature type="transmembrane region" description="Helical" evidence="13">
    <location>
        <begin position="505"/>
        <end position="526"/>
    </location>
</feature>
<feature type="domain" description="Membrane insertase YidC N-terminal" evidence="16">
    <location>
        <begin position="77"/>
        <end position="351"/>
    </location>
</feature>
<evidence type="ECO:0000256" key="13">
    <source>
        <dbReference type="HAMAP-Rule" id="MF_01810"/>
    </source>
</evidence>
<comment type="subcellular location">
    <subcellularLocation>
        <location evidence="1">Cell inner membrane</location>
        <topology evidence="1">Multi-pass membrane protein</topology>
    </subcellularLocation>
    <subcellularLocation>
        <location evidence="13">Cell membrane</location>
        <topology evidence="13">Multi-pass membrane protein</topology>
    </subcellularLocation>
</comment>
<evidence type="ECO:0000256" key="10">
    <source>
        <dbReference type="ARBA" id="ARBA00023186"/>
    </source>
</evidence>
<comment type="similarity">
    <text evidence="2 13">Belongs to the OXA1/ALB3/YidC family. Type 1 subfamily.</text>
</comment>
<protein>
    <recommendedName>
        <fullName evidence="3 13">Membrane protein insertase YidC</fullName>
    </recommendedName>
    <alternativeName>
        <fullName evidence="12 13">Foldase YidC</fullName>
    </alternativeName>
    <alternativeName>
        <fullName evidence="11 13">Membrane integrase YidC</fullName>
    </alternativeName>
    <alternativeName>
        <fullName evidence="13">Membrane protein YidC</fullName>
    </alternativeName>
</protein>
<keyword evidence="5 13" id="KW-1003">Cell membrane</keyword>
<keyword evidence="4 13" id="KW-0813">Transport</keyword>
<name>A0A1X7AK20_9GAMM</name>
<accession>A0A1X7AK20</accession>
<evidence type="ECO:0000256" key="9">
    <source>
        <dbReference type="ARBA" id="ARBA00023136"/>
    </source>
</evidence>
<dbReference type="PANTHER" id="PTHR12428">
    <property type="entry name" value="OXA1"/>
    <property type="match status" value="1"/>
</dbReference>
<dbReference type="RefSeq" id="WP_087109713.1">
    <property type="nucleotide sequence ID" value="NZ_CBCSCN010000002.1"/>
</dbReference>
<comment type="subunit">
    <text evidence="13">Interacts with the Sec translocase complex via SecD. Specifically interacts with transmembrane segments of nascent integral membrane proteins during membrane integration.</text>
</comment>
<dbReference type="HAMAP" id="MF_01810">
    <property type="entry name" value="YidC_type1"/>
    <property type="match status" value="1"/>
</dbReference>